<feature type="signal peptide" evidence="2">
    <location>
        <begin position="1"/>
        <end position="19"/>
    </location>
</feature>
<evidence type="ECO:0000313" key="3">
    <source>
        <dbReference type="EMBL" id="OMO49973.1"/>
    </source>
</evidence>
<proteinExistence type="predicted"/>
<keyword evidence="3" id="KW-0540">Nuclease</keyword>
<organism evidence="3 4">
    <name type="scientific">Corchorus olitorius</name>
    <dbReference type="NCBI Taxonomy" id="93759"/>
    <lineage>
        <taxon>Eukaryota</taxon>
        <taxon>Viridiplantae</taxon>
        <taxon>Streptophyta</taxon>
        <taxon>Embryophyta</taxon>
        <taxon>Tracheophyta</taxon>
        <taxon>Spermatophyta</taxon>
        <taxon>Magnoliopsida</taxon>
        <taxon>eudicotyledons</taxon>
        <taxon>Gunneridae</taxon>
        <taxon>Pentapetalae</taxon>
        <taxon>rosids</taxon>
        <taxon>malvids</taxon>
        <taxon>Malvales</taxon>
        <taxon>Malvaceae</taxon>
        <taxon>Grewioideae</taxon>
        <taxon>Apeibeae</taxon>
        <taxon>Corchorus</taxon>
    </lineage>
</organism>
<protein>
    <submittedName>
        <fullName evidence="3">Crossover junction endonuclease MUS81</fullName>
    </submittedName>
</protein>
<keyword evidence="2" id="KW-0732">Signal</keyword>
<dbReference type="GO" id="GO:0004519">
    <property type="term" value="F:endonuclease activity"/>
    <property type="evidence" value="ECO:0007669"/>
    <property type="project" value="UniProtKB-KW"/>
</dbReference>
<comment type="caution">
    <text evidence="3">The sequence shown here is derived from an EMBL/GenBank/DDBJ whole genome shotgun (WGS) entry which is preliminary data.</text>
</comment>
<dbReference type="Proteomes" id="UP000187203">
    <property type="component" value="Unassembled WGS sequence"/>
</dbReference>
<evidence type="ECO:0000256" key="1">
    <source>
        <dbReference type="SAM" id="MobiDB-lite"/>
    </source>
</evidence>
<gene>
    <name evidence="3" type="ORF">COLO4_38263</name>
</gene>
<feature type="region of interest" description="Disordered" evidence="1">
    <location>
        <begin position="47"/>
        <end position="72"/>
    </location>
</feature>
<name>A0A1R3FVU6_9ROSI</name>
<dbReference type="AlphaFoldDB" id="A0A1R3FVU6"/>
<sequence>MRAGVMEGASFLLLSSVCSVRLIMERECVWEVGENGKEASREIESVESELENGCSENGKGEFPMGRFEREWG</sequence>
<keyword evidence="4" id="KW-1185">Reference proteome</keyword>
<dbReference type="EMBL" id="AWUE01024714">
    <property type="protein sequence ID" value="OMO49973.1"/>
    <property type="molecule type" value="Genomic_DNA"/>
</dbReference>
<keyword evidence="3" id="KW-0378">Hydrolase</keyword>
<reference evidence="4" key="1">
    <citation type="submission" date="2013-09" db="EMBL/GenBank/DDBJ databases">
        <title>Corchorus olitorius genome sequencing.</title>
        <authorList>
            <person name="Alam M."/>
            <person name="Haque M.S."/>
            <person name="Islam M.S."/>
            <person name="Emdad E.M."/>
            <person name="Islam M.M."/>
            <person name="Ahmed B."/>
            <person name="Halim A."/>
            <person name="Hossen Q.M.M."/>
            <person name="Hossain M.Z."/>
            <person name="Ahmed R."/>
            <person name="Khan M.M."/>
            <person name="Islam R."/>
            <person name="Rashid M.M."/>
            <person name="Khan S.A."/>
            <person name="Rahman M.S."/>
            <person name="Alam M."/>
            <person name="Yahiya A.S."/>
            <person name="Khan M.S."/>
            <person name="Azam M.S."/>
            <person name="Haque T."/>
            <person name="Lashkar M.Z.H."/>
            <person name="Akhand A.I."/>
            <person name="Morshed G."/>
            <person name="Roy S."/>
            <person name="Uddin K.S."/>
            <person name="Rabeya T."/>
            <person name="Hossain A.S."/>
            <person name="Chowdhury A."/>
            <person name="Snigdha A.R."/>
            <person name="Mortoza M.S."/>
            <person name="Matin S.A."/>
            <person name="Hoque S.M.E."/>
            <person name="Islam M.K."/>
            <person name="Roy D.K."/>
            <person name="Haider R."/>
            <person name="Moosa M.M."/>
            <person name="Elias S.M."/>
            <person name="Hasan A.M."/>
            <person name="Jahan S."/>
            <person name="Shafiuddin M."/>
            <person name="Mahmood N."/>
            <person name="Shommy N.S."/>
        </authorList>
    </citation>
    <scope>NUCLEOTIDE SEQUENCE [LARGE SCALE GENOMIC DNA]</scope>
    <source>
        <strain evidence="4">cv. O-4</strain>
    </source>
</reference>
<feature type="chain" id="PRO_5013363016" evidence="2">
    <location>
        <begin position="20"/>
        <end position="72"/>
    </location>
</feature>
<evidence type="ECO:0000313" key="4">
    <source>
        <dbReference type="Proteomes" id="UP000187203"/>
    </source>
</evidence>
<keyword evidence="3" id="KW-0255">Endonuclease</keyword>
<evidence type="ECO:0000256" key="2">
    <source>
        <dbReference type="SAM" id="SignalP"/>
    </source>
</evidence>
<accession>A0A1R3FVU6</accession>